<dbReference type="GO" id="GO:0007015">
    <property type="term" value="P:actin filament organization"/>
    <property type="evidence" value="ECO:0007669"/>
    <property type="project" value="TreeGrafter"/>
</dbReference>
<comment type="similarity">
    <text evidence="1">Belongs to the CAP family.</text>
</comment>
<name>A0AAW2ZJE9_9EUKA</name>
<evidence type="ECO:0000256" key="1">
    <source>
        <dbReference type="ARBA" id="ARBA00007659"/>
    </source>
</evidence>
<evidence type="ECO:0000256" key="5">
    <source>
        <dbReference type="PROSITE-ProRule" id="PRU00125"/>
    </source>
</evidence>
<dbReference type="AlphaFoldDB" id="A0AAW2ZJE9"/>
<dbReference type="SUPFAM" id="SSF69340">
    <property type="entry name" value="C-terminal domain of adenylylcyclase associated protein"/>
    <property type="match status" value="1"/>
</dbReference>
<reference evidence="9 10" key="1">
    <citation type="submission" date="2024-03" db="EMBL/GenBank/DDBJ databases">
        <title>The Acrasis kona genome and developmental transcriptomes reveal deep origins of eukaryotic multicellular pathways.</title>
        <authorList>
            <person name="Sheikh S."/>
            <person name="Fu C.-J."/>
            <person name="Brown M.W."/>
            <person name="Baldauf S.L."/>
        </authorList>
    </citation>
    <scope>NUCLEOTIDE SEQUENCE [LARGE SCALE GENOMIC DNA]</scope>
    <source>
        <strain evidence="9 10">ATCC MYA-3509</strain>
    </source>
</reference>
<protein>
    <submittedName>
        <fullName evidence="9">Cyclase-associated protein</fullName>
    </submittedName>
</protein>
<dbReference type="PANTHER" id="PTHR10652:SF0">
    <property type="entry name" value="ADENYLYL CYCLASE-ASSOCIATED PROTEIN"/>
    <property type="match status" value="1"/>
</dbReference>
<keyword evidence="3 5" id="KW-0862">Zinc</keyword>
<dbReference type="InterPro" id="IPR013912">
    <property type="entry name" value="Adenylate_cyclase-assoc_CAP_C"/>
</dbReference>
<dbReference type="InterPro" id="IPR017901">
    <property type="entry name" value="C-CAP_CF_C-like"/>
</dbReference>
<dbReference type="GO" id="GO:0005737">
    <property type="term" value="C:cytoplasm"/>
    <property type="evidence" value="ECO:0007669"/>
    <property type="project" value="TreeGrafter"/>
</dbReference>
<gene>
    <name evidence="9" type="ORF">AKO1_010569</name>
</gene>
<organism evidence="9 10">
    <name type="scientific">Acrasis kona</name>
    <dbReference type="NCBI Taxonomy" id="1008807"/>
    <lineage>
        <taxon>Eukaryota</taxon>
        <taxon>Discoba</taxon>
        <taxon>Heterolobosea</taxon>
        <taxon>Tetramitia</taxon>
        <taxon>Eutetramitia</taxon>
        <taxon>Acrasidae</taxon>
        <taxon>Acrasis</taxon>
    </lineage>
</organism>
<dbReference type="PROSITE" id="PS50023">
    <property type="entry name" value="LIM_DOMAIN_2"/>
    <property type="match status" value="1"/>
</dbReference>
<evidence type="ECO:0000256" key="3">
    <source>
        <dbReference type="ARBA" id="ARBA00022833"/>
    </source>
</evidence>
<feature type="domain" description="C-CAP/cofactor C-like" evidence="8">
    <location>
        <begin position="187"/>
        <end position="325"/>
    </location>
</feature>
<keyword evidence="4 5" id="KW-0440">LIM domain</keyword>
<dbReference type="InterPro" id="IPR001837">
    <property type="entry name" value="Adenylate_cyclase-assoc_CAP"/>
</dbReference>
<dbReference type="GO" id="GO:0046872">
    <property type="term" value="F:metal ion binding"/>
    <property type="evidence" value="ECO:0007669"/>
    <property type="project" value="UniProtKB-KW"/>
</dbReference>
<accession>A0AAW2ZJE9</accession>
<dbReference type="Pfam" id="PF08603">
    <property type="entry name" value="CAP_C"/>
    <property type="match status" value="1"/>
</dbReference>
<dbReference type="InterPro" id="IPR016098">
    <property type="entry name" value="CAP/MinC_C"/>
</dbReference>
<dbReference type="GO" id="GO:0008179">
    <property type="term" value="F:adenylate cyclase binding"/>
    <property type="evidence" value="ECO:0007669"/>
    <property type="project" value="TreeGrafter"/>
</dbReference>
<dbReference type="Gene3D" id="2.160.20.70">
    <property type="match status" value="1"/>
</dbReference>
<dbReference type="InterPro" id="IPR036223">
    <property type="entry name" value="CAP_C_sf"/>
</dbReference>
<dbReference type="GO" id="GO:0003779">
    <property type="term" value="F:actin binding"/>
    <property type="evidence" value="ECO:0007669"/>
    <property type="project" value="InterPro"/>
</dbReference>
<feature type="region of interest" description="Disordered" evidence="6">
    <location>
        <begin position="77"/>
        <end position="125"/>
    </location>
</feature>
<evidence type="ECO:0000313" key="10">
    <source>
        <dbReference type="Proteomes" id="UP001431209"/>
    </source>
</evidence>
<keyword evidence="10" id="KW-1185">Reference proteome</keyword>
<sequence length="349" mass="37932">MSKFGTKEKCAVCTKSVYPDDRIVVDNKLMHATCFRCTKCNTRLTLGNFTALEGTPYCKPHFKEAFKLKGKYDFGGKTAESGEQSQTQSAQTETETSTPPSSGPPPPPAGGPPPVVENTDNQKSSEYSDDLFASINQLRDNAGSGLRKVAKEEKTKYRSEEEKVSVVPDTITPAKSVAAKGKKASGPPKFELVSGFGEKWVIENQDGQQLEVTDTKTKQGVYIFNCNNTYITVKGKVNNIILDSCKKSGVILDDAVASVEMVNCQSVKVQVVGSVPTVNVDKTDGVVIYLSEASINTTIITSKSSEMNVCVPGATEDDDSVEVPLPEQYQHKYNPETKKLETEMVSLNL</sequence>
<dbReference type="CDD" id="cd09358">
    <property type="entry name" value="LIM_Mical_like"/>
    <property type="match status" value="1"/>
</dbReference>
<dbReference type="Proteomes" id="UP001431209">
    <property type="component" value="Unassembled WGS sequence"/>
</dbReference>
<evidence type="ECO:0000259" key="7">
    <source>
        <dbReference type="PROSITE" id="PS50023"/>
    </source>
</evidence>
<dbReference type="InterPro" id="IPR006599">
    <property type="entry name" value="CARP_motif"/>
</dbReference>
<evidence type="ECO:0000259" key="8">
    <source>
        <dbReference type="PROSITE" id="PS51329"/>
    </source>
</evidence>
<keyword evidence="2 5" id="KW-0479">Metal-binding</keyword>
<proteinExistence type="inferred from homology"/>
<dbReference type="PROSITE" id="PS51329">
    <property type="entry name" value="C_CAP_COFACTOR_C"/>
    <property type="match status" value="1"/>
</dbReference>
<dbReference type="Pfam" id="PF00412">
    <property type="entry name" value="LIM"/>
    <property type="match status" value="1"/>
</dbReference>
<dbReference type="Gene3D" id="2.10.110.10">
    <property type="entry name" value="Cysteine Rich Protein"/>
    <property type="match status" value="1"/>
</dbReference>
<dbReference type="InterPro" id="IPR001781">
    <property type="entry name" value="Znf_LIM"/>
</dbReference>
<dbReference type="PANTHER" id="PTHR10652">
    <property type="entry name" value="ADENYLYL CYCLASE-ASSOCIATED PROTEIN"/>
    <property type="match status" value="1"/>
</dbReference>
<dbReference type="SUPFAM" id="SSF57716">
    <property type="entry name" value="Glucocorticoid receptor-like (DNA-binding domain)"/>
    <property type="match status" value="2"/>
</dbReference>
<evidence type="ECO:0000256" key="4">
    <source>
        <dbReference type="ARBA" id="ARBA00023038"/>
    </source>
</evidence>
<evidence type="ECO:0000256" key="6">
    <source>
        <dbReference type="SAM" id="MobiDB-lite"/>
    </source>
</evidence>
<evidence type="ECO:0000256" key="2">
    <source>
        <dbReference type="ARBA" id="ARBA00022723"/>
    </source>
</evidence>
<dbReference type="SMART" id="SM00132">
    <property type="entry name" value="LIM"/>
    <property type="match status" value="1"/>
</dbReference>
<dbReference type="GO" id="GO:0019933">
    <property type="term" value="P:cAMP-mediated signaling"/>
    <property type="evidence" value="ECO:0007669"/>
    <property type="project" value="TreeGrafter"/>
</dbReference>
<feature type="domain" description="LIM zinc-binding" evidence="7">
    <location>
        <begin position="8"/>
        <end position="68"/>
    </location>
</feature>
<feature type="compositionally biased region" description="Pro residues" evidence="6">
    <location>
        <begin position="101"/>
        <end position="115"/>
    </location>
</feature>
<feature type="compositionally biased region" description="Low complexity" evidence="6">
    <location>
        <begin position="78"/>
        <end position="100"/>
    </location>
</feature>
<dbReference type="FunFam" id="2.10.110.10:FF:000002">
    <property type="entry name" value="LIM domain and actin-binding 1"/>
    <property type="match status" value="1"/>
</dbReference>
<dbReference type="EMBL" id="JAOPGA020001574">
    <property type="protein sequence ID" value="KAL0489610.1"/>
    <property type="molecule type" value="Genomic_DNA"/>
</dbReference>
<evidence type="ECO:0000313" key="9">
    <source>
        <dbReference type="EMBL" id="KAL0489610.1"/>
    </source>
</evidence>
<dbReference type="SMART" id="SM00673">
    <property type="entry name" value="CARP"/>
    <property type="match status" value="2"/>
</dbReference>
<comment type="caution">
    <text evidence="9">The sequence shown here is derived from an EMBL/GenBank/DDBJ whole genome shotgun (WGS) entry which is preliminary data.</text>
</comment>